<keyword evidence="9" id="KW-0679">Respiratory chain</keyword>
<dbReference type="Pfam" id="PF00507">
    <property type="entry name" value="Oxidored_q4"/>
    <property type="match status" value="1"/>
</dbReference>
<evidence type="ECO:0000256" key="8">
    <source>
        <dbReference type="ARBA" id="ARBA00049551"/>
    </source>
</evidence>
<keyword evidence="9" id="KW-0830">Ubiquinone</keyword>
<dbReference type="GO" id="GO:0008137">
    <property type="term" value="F:NADH dehydrogenase (ubiquinone) activity"/>
    <property type="evidence" value="ECO:0007669"/>
    <property type="project" value="UniProtKB-UniRule"/>
</dbReference>
<evidence type="ECO:0000256" key="2">
    <source>
        <dbReference type="ARBA" id="ARBA00008472"/>
    </source>
</evidence>
<geneLocation type="mitochondrion" evidence="10"/>
<feature type="transmembrane region" description="Helical" evidence="9">
    <location>
        <begin position="83"/>
        <end position="103"/>
    </location>
</feature>
<dbReference type="InterPro" id="IPR000440">
    <property type="entry name" value="NADH_UbQ/plastoQ_OxRdtase_su3"/>
</dbReference>
<dbReference type="GO" id="GO:0031966">
    <property type="term" value="C:mitochondrial membrane"/>
    <property type="evidence" value="ECO:0007669"/>
    <property type="project" value="UniProtKB-SubCell"/>
</dbReference>
<evidence type="ECO:0000256" key="5">
    <source>
        <dbReference type="ARBA" id="ARBA00022692"/>
    </source>
</evidence>
<dbReference type="GO" id="GO:0030964">
    <property type="term" value="C:NADH dehydrogenase complex"/>
    <property type="evidence" value="ECO:0007669"/>
    <property type="project" value="TreeGrafter"/>
</dbReference>
<keyword evidence="9" id="KW-0249">Electron transport</keyword>
<evidence type="ECO:0000256" key="4">
    <source>
        <dbReference type="ARBA" id="ARBA00022448"/>
    </source>
</evidence>
<evidence type="ECO:0000256" key="1">
    <source>
        <dbReference type="ARBA" id="ARBA00004370"/>
    </source>
</evidence>
<evidence type="ECO:0000256" key="9">
    <source>
        <dbReference type="RuleBase" id="RU003640"/>
    </source>
</evidence>
<keyword evidence="6 9" id="KW-1133">Transmembrane helix</keyword>
<comment type="function">
    <text evidence="9">Core subunit of the mitochondrial membrane respiratory chain NADH dehydrogenase (Complex I) which catalyzes electron transfer from NADH through the respiratory chain, using ubiquinone as an electron acceptor. Essential for the catalytic activity of complex I.</text>
</comment>
<dbReference type="EMBL" id="MG255144">
    <property type="protein sequence ID" value="ATU07040.1"/>
    <property type="molecule type" value="Genomic_DNA"/>
</dbReference>
<keyword evidence="4 9" id="KW-0813">Transport</keyword>
<keyword evidence="9" id="KW-0520">NAD</keyword>
<proteinExistence type="inferred from homology"/>
<keyword evidence="9" id="KW-1278">Translocase</keyword>
<evidence type="ECO:0000256" key="7">
    <source>
        <dbReference type="ARBA" id="ARBA00023136"/>
    </source>
</evidence>
<dbReference type="PANTHER" id="PTHR11058:SF9">
    <property type="entry name" value="NADH-UBIQUINONE OXIDOREDUCTASE CHAIN 3"/>
    <property type="match status" value="1"/>
</dbReference>
<feature type="transmembrane region" description="Helical" evidence="9">
    <location>
        <begin position="54"/>
        <end position="76"/>
    </location>
</feature>
<name>A0A343QC93_9NEOP</name>
<comment type="catalytic activity">
    <reaction evidence="8 9">
        <text>a ubiquinone + NADH + 5 H(+)(in) = a ubiquinol + NAD(+) + 4 H(+)(out)</text>
        <dbReference type="Rhea" id="RHEA:29091"/>
        <dbReference type="Rhea" id="RHEA-COMP:9565"/>
        <dbReference type="Rhea" id="RHEA-COMP:9566"/>
        <dbReference type="ChEBI" id="CHEBI:15378"/>
        <dbReference type="ChEBI" id="CHEBI:16389"/>
        <dbReference type="ChEBI" id="CHEBI:17976"/>
        <dbReference type="ChEBI" id="CHEBI:57540"/>
        <dbReference type="ChEBI" id="CHEBI:57945"/>
        <dbReference type="EC" id="7.1.1.2"/>
    </reaction>
</comment>
<keyword evidence="7 9" id="KW-0472">Membrane</keyword>
<evidence type="ECO:0000313" key="10">
    <source>
        <dbReference type="EMBL" id="ATU07040.1"/>
    </source>
</evidence>
<reference evidence="10" key="1">
    <citation type="journal article" date="2017" name="Mol. Phylogenet. Evol.">
        <title>Mitochondrial phylogenomics and genome rearrangements in the barklice (Insecta: Psocodea).</title>
        <authorList>
            <person name="Yoshizawa K."/>
            <person name="Johnson K.P."/>
            <person name="Sweet A.D."/>
            <person name="Yao I."/>
            <person name="Ferreira R.L."/>
            <person name="Cameron S.L."/>
        </authorList>
    </citation>
    <scope>NUCLEOTIDE SEQUENCE</scope>
</reference>
<keyword evidence="5 9" id="KW-0812">Transmembrane</keyword>
<comment type="subcellular location">
    <subcellularLocation>
        <location evidence="1">Membrane</location>
    </subcellularLocation>
    <subcellularLocation>
        <location evidence="9">Mitochondrion membrane</location>
        <topology evidence="9">Multi-pass membrane protein</topology>
    </subcellularLocation>
</comment>
<dbReference type="Gene3D" id="1.20.58.1610">
    <property type="entry name" value="NADH:ubiquinone/plastoquinone oxidoreductase, chain 3"/>
    <property type="match status" value="1"/>
</dbReference>
<dbReference type="AlphaFoldDB" id="A0A343QC93"/>
<protein>
    <recommendedName>
        <fullName evidence="3 9">NADH-ubiquinone oxidoreductase chain 3</fullName>
        <ecNumber evidence="9">7.1.1.2</ecNumber>
    </recommendedName>
</protein>
<comment type="similarity">
    <text evidence="2 9">Belongs to the complex I subunit 3 family.</text>
</comment>
<dbReference type="PANTHER" id="PTHR11058">
    <property type="entry name" value="NADH-UBIQUINONE OXIDOREDUCTASE CHAIN 3"/>
    <property type="match status" value="1"/>
</dbReference>
<evidence type="ECO:0000256" key="3">
    <source>
        <dbReference type="ARBA" id="ARBA00021007"/>
    </source>
</evidence>
<dbReference type="InterPro" id="IPR038430">
    <property type="entry name" value="NDAH_ubi_oxred_su3_sf"/>
</dbReference>
<accession>A0A343QC93</accession>
<evidence type="ECO:0000256" key="6">
    <source>
        <dbReference type="ARBA" id="ARBA00022989"/>
    </source>
</evidence>
<sequence>MFLLFVFSVALSIILNFLATLLSHKTLEDQEKLSPFECGFEPLKPSRLPFSLRFFLITIVFLIFDVEIAFVLPFILNLFKTNFIWWILIVIPFIMILFLGILYEWSKGCLKWTE</sequence>
<gene>
    <name evidence="10" type="primary">ND3</name>
</gene>
<dbReference type="EC" id="7.1.1.2" evidence="9"/>
<organism evidence="10">
    <name type="scientific">Trogium pulsatorium</name>
    <dbReference type="NCBI Taxonomy" id="297900"/>
    <lineage>
        <taxon>Eukaryota</taxon>
        <taxon>Metazoa</taxon>
        <taxon>Ecdysozoa</taxon>
        <taxon>Arthropoda</taxon>
        <taxon>Hexapoda</taxon>
        <taxon>Insecta</taxon>
        <taxon>Pterygota</taxon>
        <taxon>Neoptera</taxon>
        <taxon>Paraneoptera</taxon>
        <taxon>Psocodea</taxon>
        <taxon>Trogiomorpha</taxon>
        <taxon>Atropetae</taxon>
        <taxon>Trogiidae</taxon>
        <taxon>Trogium</taxon>
    </lineage>
</organism>
<keyword evidence="9 10" id="KW-0496">Mitochondrion</keyword>